<dbReference type="Proteomes" id="UP000768462">
    <property type="component" value="Unassembled WGS sequence"/>
</dbReference>
<keyword evidence="1" id="KW-0812">Transmembrane</keyword>
<dbReference type="RefSeq" id="WP_035132164.1">
    <property type="nucleotide sequence ID" value="NZ_JBQHQR010000003.1"/>
</dbReference>
<name>A0A084JD32_9CLOT</name>
<organism evidence="3 5">
    <name type="scientific">Clostridium sulfidigenes</name>
    <dbReference type="NCBI Taxonomy" id="318464"/>
    <lineage>
        <taxon>Bacteria</taxon>
        <taxon>Bacillati</taxon>
        <taxon>Bacillota</taxon>
        <taxon>Clostridia</taxon>
        <taxon>Eubacteriales</taxon>
        <taxon>Clostridiaceae</taxon>
        <taxon>Clostridium</taxon>
    </lineage>
</organism>
<comment type="caution">
    <text evidence="3">The sequence shown here is derived from an EMBL/GenBank/DDBJ whole genome shotgun (WGS) entry which is preliminary data.</text>
</comment>
<keyword evidence="5" id="KW-1185">Reference proteome</keyword>
<reference evidence="3 5" key="1">
    <citation type="submission" date="2014-07" db="EMBL/GenBank/DDBJ databases">
        <title>Draft genome of Clostridium sulfidigenes 113A isolated from sediments associated with methane hydrate from Krishna Godavari basin.</title>
        <authorList>
            <person name="Honkalas V.S."/>
            <person name="Dabir A.P."/>
            <person name="Arora P."/>
            <person name="Dhakephalkar P.K."/>
        </authorList>
    </citation>
    <scope>NUCLEOTIDE SEQUENCE [LARGE SCALE GENOMIC DNA]</scope>
    <source>
        <strain evidence="3 5">113A</strain>
    </source>
</reference>
<protein>
    <submittedName>
        <fullName evidence="4">FHA domain-containing protein</fullName>
    </submittedName>
    <submittedName>
        <fullName evidence="3">Signal peptide protein</fullName>
    </submittedName>
</protein>
<dbReference type="EMBL" id="JPMD01000017">
    <property type="protein sequence ID" value="KEZ86866.1"/>
    <property type="molecule type" value="Genomic_DNA"/>
</dbReference>
<dbReference type="Proteomes" id="UP000028542">
    <property type="component" value="Unassembled WGS sequence"/>
</dbReference>
<reference evidence="4" key="2">
    <citation type="submission" date="2019-04" db="EMBL/GenBank/DDBJ databases">
        <title>Evolution of Biomass-Degrading Anaerobic Consortia Revealed by Metagenomics.</title>
        <authorList>
            <person name="Peng X."/>
        </authorList>
    </citation>
    <scope>NUCLEOTIDE SEQUENCE</scope>
    <source>
        <strain evidence="4">SIG254</strain>
    </source>
</reference>
<keyword evidence="1" id="KW-1133">Transmembrane helix</keyword>
<evidence type="ECO:0000259" key="2">
    <source>
        <dbReference type="PROSITE" id="PS50006"/>
    </source>
</evidence>
<dbReference type="STRING" id="318464.IO99_08290"/>
<dbReference type="SMART" id="SM00240">
    <property type="entry name" value="FHA"/>
    <property type="match status" value="1"/>
</dbReference>
<dbReference type="Pfam" id="PF00498">
    <property type="entry name" value="FHA"/>
    <property type="match status" value="1"/>
</dbReference>
<dbReference type="InterPro" id="IPR050923">
    <property type="entry name" value="Cell_Proc_Reg/RNA_Proc"/>
</dbReference>
<sequence>MNILKFALNLGIIAIVYFIIIYALKIMYTDTKSVGKRRNRTRKATSGLEIIVAGENTNLKNGGILPIVDNLTMGRKSDNTVILDDKYVSSHHVKIFRRNNEYVLEDLESTNGTKVNDIRIKNSLILKSGDIIKVGTATFKFM</sequence>
<keyword evidence="1" id="KW-0472">Membrane</keyword>
<dbReference type="SUPFAM" id="SSF49879">
    <property type="entry name" value="SMAD/FHA domain"/>
    <property type="match status" value="1"/>
</dbReference>
<evidence type="ECO:0000313" key="4">
    <source>
        <dbReference type="EMBL" id="MBE6059608.1"/>
    </source>
</evidence>
<evidence type="ECO:0000313" key="3">
    <source>
        <dbReference type="EMBL" id="KEZ86866.1"/>
    </source>
</evidence>
<evidence type="ECO:0000256" key="1">
    <source>
        <dbReference type="SAM" id="Phobius"/>
    </source>
</evidence>
<dbReference type="PROSITE" id="PS50006">
    <property type="entry name" value="FHA_DOMAIN"/>
    <property type="match status" value="1"/>
</dbReference>
<dbReference type="PANTHER" id="PTHR23308">
    <property type="entry name" value="NUCLEAR INHIBITOR OF PROTEIN PHOSPHATASE-1"/>
    <property type="match status" value="1"/>
</dbReference>
<dbReference type="eggNOG" id="COG1716">
    <property type="taxonomic scope" value="Bacteria"/>
</dbReference>
<dbReference type="Gene3D" id="2.60.200.20">
    <property type="match status" value="1"/>
</dbReference>
<dbReference type="CDD" id="cd00060">
    <property type="entry name" value="FHA"/>
    <property type="match status" value="1"/>
</dbReference>
<proteinExistence type="predicted"/>
<feature type="domain" description="FHA" evidence="2">
    <location>
        <begin position="71"/>
        <end position="120"/>
    </location>
</feature>
<dbReference type="AlphaFoldDB" id="A0A084JD32"/>
<dbReference type="EMBL" id="SVCM01000062">
    <property type="protein sequence ID" value="MBE6059608.1"/>
    <property type="molecule type" value="Genomic_DNA"/>
</dbReference>
<evidence type="ECO:0000313" key="5">
    <source>
        <dbReference type="Proteomes" id="UP000028542"/>
    </source>
</evidence>
<dbReference type="InterPro" id="IPR008984">
    <property type="entry name" value="SMAD_FHA_dom_sf"/>
</dbReference>
<gene>
    <name evidence="4" type="ORF">E7215_05465</name>
    <name evidence="3" type="ORF">IO99_08290</name>
</gene>
<feature type="transmembrane region" description="Helical" evidence="1">
    <location>
        <begin position="6"/>
        <end position="28"/>
    </location>
</feature>
<dbReference type="InterPro" id="IPR000253">
    <property type="entry name" value="FHA_dom"/>
</dbReference>
<accession>A0A084JD32</accession>